<evidence type="ECO:0000256" key="3">
    <source>
        <dbReference type="ARBA" id="ARBA00022448"/>
    </source>
</evidence>
<comment type="similarity">
    <text evidence="2">Belongs to the bacterial solute-binding protein 1 family.</text>
</comment>
<evidence type="ECO:0000313" key="9">
    <source>
        <dbReference type="Proteomes" id="UP000030905"/>
    </source>
</evidence>
<evidence type="ECO:0000313" key="8">
    <source>
        <dbReference type="Proteomes" id="UP000028042"/>
    </source>
</evidence>
<evidence type="ECO:0000256" key="4">
    <source>
        <dbReference type="ARBA" id="ARBA00022729"/>
    </source>
</evidence>
<dbReference type="CDD" id="cd14748">
    <property type="entry name" value="PBP2_UgpB"/>
    <property type="match status" value="1"/>
</dbReference>
<dbReference type="eggNOG" id="COG1653">
    <property type="taxonomic scope" value="Bacteria"/>
</dbReference>
<dbReference type="AlphaFoldDB" id="A0A0H3JB31"/>
<gene>
    <name evidence="6" type="primary">ugpB2</name>
    <name evidence="6" type="ORF">CLPA_c29690</name>
    <name evidence="7" type="ORF">CP6013_00216</name>
</gene>
<keyword evidence="3" id="KW-0813">Transport</keyword>
<dbReference type="PANTHER" id="PTHR43649:SF31">
    <property type="entry name" value="SN-GLYCEROL-3-PHOSPHATE-BINDING PERIPLASMIC PROTEIN UGPB"/>
    <property type="match status" value="1"/>
</dbReference>
<dbReference type="GeneID" id="93075091"/>
<proteinExistence type="inferred from homology"/>
<dbReference type="EMBL" id="JPGY02000001">
    <property type="protein sequence ID" value="KRU10969.1"/>
    <property type="molecule type" value="Genomic_DNA"/>
</dbReference>
<dbReference type="EMBL" id="CP009268">
    <property type="protein sequence ID" value="AJA53023.1"/>
    <property type="molecule type" value="Genomic_DNA"/>
</dbReference>
<dbReference type="InterPro" id="IPR006059">
    <property type="entry name" value="SBP"/>
</dbReference>
<dbReference type="Gene3D" id="3.40.190.10">
    <property type="entry name" value="Periplasmic binding protein-like II"/>
    <property type="match status" value="2"/>
</dbReference>
<dbReference type="PANTHER" id="PTHR43649">
    <property type="entry name" value="ARABINOSE-BINDING PROTEIN-RELATED"/>
    <property type="match status" value="1"/>
</dbReference>
<dbReference type="Pfam" id="PF13416">
    <property type="entry name" value="SBP_bac_8"/>
    <property type="match status" value="1"/>
</dbReference>
<feature type="signal peptide" evidence="5">
    <location>
        <begin position="1"/>
        <end position="28"/>
    </location>
</feature>
<dbReference type="SUPFAM" id="SSF53850">
    <property type="entry name" value="Periplasmic binding protein-like II"/>
    <property type="match status" value="1"/>
</dbReference>
<evidence type="ECO:0000313" key="7">
    <source>
        <dbReference type="EMBL" id="KRU10969.1"/>
    </source>
</evidence>
<dbReference type="InterPro" id="IPR050490">
    <property type="entry name" value="Bact_solute-bd_prot1"/>
</dbReference>
<name>A0A0H3JB31_CLOPA</name>
<evidence type="ECO:0000256" key="2">
    <source>
        <dbReference type="ARBA" id="ARBA00008520"/>
    </source>
</evidence>
<evidence type="ECO:0000256" key="5">
    <source>
        <dbReference type="SAM" id="SignalP"/>
    </source>
</evidence>
<dbReference type="KEGG" id="cpat:CLPA_c29690"/>
<evidence type="ECO:0000313" key="6">
    <source>
        <dbReference type="EMBL" id="AJA53023.1"/>
    </source>
</evidence>
<dbReference type="GO" id="GO:0030313">
    <property type="term" value="C:cell envelope"/>
    <property type="evidence" value="ECO:0007669"/>
    <property type="project" value="UniProtKB-SubCell"/>
</dbReference>
<protein>
    <submittedName>
        <fullName evidence="6">sn-glycerol-3-phosphate-binding periplasmic protein UgpB</fullName>
    </submittedName>
</protein>
<accession>A0A0H3JB31</accession>
<dbReference type="RefSeq" id="WP_003443373.1">
    <property type="nucleotide sequence ID" value="NZ_ANZB01000003.1"/>
</dbReference>
<dbReference type="PROSITE" id="PS51257">
    <property type="entry name" value="PROKAR_LIPOPROTEIN"/>
    <property type="match status" value="1"/>
</dbReference>
<sequence length="455" mass="50309">MKKKLKVIIASALLGMTLAGCTTPQANASSGSNNGKTEIVLWHAMGGKGGSVLKEVVDNFNNTTGKEKNIFVKAVHQGTYQDTDTKLKAVLQANNVKNMPDLVQSAALGVFTLKEYKDTLWIDDLEKKYPDFDLSNIEPNALAAASYKGRHLGMPFSNSTMLMYYNKDQYKEAGLDPEKPAATLDELADHVAKLTKKQGKEVVRYGMVHQLNFYAPMSWIGMQKGGSYLVDNENGRSATPTKVVFGENGTMKEVLTKWQKIYKTGGLDYTGTDASKRFAAGETSIFLGSTASLPSIVEGIGGKFQLGTAFLPKVHPEDNAGVATGGSSLYALNKHDENKEKAIVEFLKYMSSPETQFKWHTGTGYFPVNKKTYDLPEMQEHLKKNPLFKTAIDQLHQSSPKVQEMWMPSFQEFETFQTDTVTSMLDGEIDVDTAIKNVVEKGDELINNYRRANSK</sequence>
<dbReference type="KEGG" id="cpae:CPAST_c29690"/>
<reference evidence="7" key="2">
    <citation type="submission" date="2015-10" db="EMBL/GenBank/DDBJ databases">
        <title>Improved Draft Genome Sequence of Clostridium pasteurianum Strain ATCC 6013 (DSM 525) Using a Hybrid Next-Generation Sequencing Approach.</title>
        <authorList>
            <person name="Pyne M.E."/>
            <person name="Utturkar S.M."/>
            <person name="Brown S.D."/>
            <person name="Moo-Young M."/>
            <person name="Chung D.A."/>
            <person name="Chou P.C."/>
        </authorList>
    </citation>
    <scope>NUCLEOTIDE SEQUENCE</scope>
    <source>
        <strain evidence="7">ATCC 6013</strain>
    </source>
</reference>
<comment type="subcellular location">
    <subcellularLocation>
        <location evidence="1">Cell envelope</location>
    </subcellularLocation>
</comment>
<reference evidence="7 8" key="3">
    <citation type="journal article" name="Genome Announc.">
        <title>Improved Draft Genome Sequence of Clostridium pasteurianum Strain ATCC 6013 (DSM 525) Using a Hybrid Next-Generation Sequencing Approach.</title>
        <authorList>
            <person name="Pyne M.E."/>
            <person name="Utturkar S."/>
            <person name="Brown S.D."/>
            <person name="Moo-Young M."/>
            <person name="Chung D.A."/>
            <person name="Chou C.P."/>
        </authorList>
    </citation>
    <scope>NUCLEOTIDE SEQUENCE [LARGE SCALE GENOMIC DNA]</scope>
    <source>
        <strain evidence="7 8">ATCC 6013</strain>
    </source>
</reference>
<dbReference type="Proteomes" id="UP000028042">
    <property type="component" value="Unassembled WGS sequence"/>
</dbReference>
<keyword evidence="9" id="KW-1185">Reference proteome</keyword>
<dbReference type="Proteomes" id="UP000030905">
    <property type="component" value="Chromosome"/>
</dbReference>
<evidence type="ECO:0000256" key="1">
    <source>
        <dbReference type="ARBA" id="ARBA00004196"/>
    </source>
</evidence>
<organism evidence="6 9">
    <name type="scientific">Clostridium pasteurianum DSM 525 = ATCC 6013</name>
    <dbReference type="NCBI Taxonomy" id="1262449"/>
    <lineage>
        <taxon>Bacteria</taxon>
        <taxon>Bacillati</taxon>
        <taxon>Bacillota</taxon>
        <taxon>Clostridia</taxon>
        <taxon>Eubacteriales</taxon>
        <taxon>Clostridiaceae</taxon>
        <taxon>Clostridium</taxon>
    </lineage>
</organism>
<feature type="chain" id="PRO_5035991402" evidence="5">
    <location>
        <begin position="29"/>
        <end position="455"/>
    </location>
</feature>
<reference evidence="6 9" key="1">
    <citation type="journal article" date="2015" name="Genome Announc.">
        <title>Complete Genome Sequence of the Nitrogen-Fixing and Solvent-Producing Clostridium pasteurianum DSM 525.</title>
        <authorList>
            <person name="Poehlein A."/>
            <person name="Grosse-Honebrink A."/>
            <person name="Zhang Y."/>
            <person name="Minton N.P."/>
            <person name="Daniel R."/>
        </authorList>
    </citation>
    <scope>NUCLEOTIDE SEQUENCE [LARGE SCALE GENOMIC DNA]</scope>
    <source>
        <strain evidence="6">DSM 525</strain>
        <strain evidence="9">DSM 525 / ATCC 6013</strain>
    </source>
</reference>
<keyword evidence="4 5" id="KW-0732">Signal</keyword>
<dbReference type="PATRIC" id="fig|1262449.3.peg.1418"/>